<gene>
    <name evidence="5" type="ORF">IJ22_03870</name>
</gene>
<evidence type="ECO:0000256" key="3">
    <source>
        <dbReference type="ARBA" id="ARBA00023125"/>
    </source>
</evidence>
<dbReference type="InterPro" id="IPR010982">
    <property type="entry name" value="Lambda_DNA-bd_dom_sf"/>
</dbReference>
<dbReference type="SMART" id="SM00354">
    <property type="entry name" value="HTH_LACI"/>
    <property type="match status" value="1"/>
</dbReference>
<reference evidence="5 6" key="2">
    <citation type="journal article" date="2016" name="Genome Announc.">
        <title>Complete Genome Sequences of Two Interactive Moderate Thermophiles, Paenibacillus napthalenovorans 32O-Y and Paenibacillus sp. 32O-W.</title>
        <authorList>
            <person name="Butler R.R.III."/>
            <person name="Wang J."/>
            <person name="Stark B.C."/>
            <person name="Pombert J.F."/>
        </authorList>
    </citation>
    <scope>NUCLEOTIDE SEQUENCE [LARGE SCALE GENOMIC DNA]</scope>
    <source>
        <strain evidence="5 6">32O-Y</strain>
    </source>
</reference>
<keyword evidence="6" id="KW-1185">Reference proteome</keyword>
<sequence length="353" mass="39090">MKRATLKEVAKMAGVSTATVSNALNETKYVSEEVKNKIFSAIRALNYQPNSVAKSLRVQESRIIGLLISDIANPFFSIVVRGIEEELAKSNYSILLCNTDSSLEKERKYLDVLIGQRVDGLIVSSAGNTGDYFRSLEKTGVPIVFLNRCPEFMNSDVIMTNNIQGAYIATEHLIRHGYGKIAIIAGPSSVSTGKDRLTGYRRALEDYGITESDQLVKEGLFDIQSGYDKMKELMEQDTKPDAVFISNNSMTLGAYKYLKESGLRIPDQIAVLGYDDSDWAEIVDPPITTVRQPAYHQGVHAANLILARIKDKQVKREIMYMDPALIIRHSCGCSGGNSFNGVFDRPRDVLSGL</sequence>
<dbReference type="InterPro" id="IPR028082">
    <property type="entry name" value="Peripla_BP_I"/>
</dbReference>
<evidence type="ECO:0000256" key="4">
    <source>
        <dbReference type="ARBA" id="ARBA00023163"/>
    </source>
</evidence>
<dbReference type="RefSeq" id="WP_137669872.1">
    <property type="nucleotide sequence ID" value="NZ_BJCS01000002.1"/>
</dbReference>
<dbReference type="SUPFAM" id="SSF47413">
    <property type="entry name" value="lambda repressor-like DNA-binding domains"/>
    <property type="match status" value="1"/>
</dbReference>
<dbReference type="STRING" id="162209.IJ22_03870"/>
<dbReference type="CDD" id="cd01392">
    <property type="entry name" value="HTH_LacI"/>
    <property type="match status" value="1"/>
</dbReference>
<dbReference type="Gene3D" id="3.40.50.2300">
    <property type="match status" value="2"/>
</dbReference>
<protein>
    <submittedName>
        <fullName evidence="5">LacI family transcriptional regulator</fullName>
    </submittedName>
</protein>
<dbReference type="GO" id="GO:0003700">
    <property type="term" value="F:DNA-binding transcription factor activity"/>
    <property type="evidence" value="ECO:0007669"/>
    <property type="project" value="TreeGrafter"/>
</dbReference>
<dbReference type="PANTHER" id="PTHR30146:SF148">
    <property type="entry name" value="HTH-TYPE TRANSCRIPTIONAL REPRESSOR PURR-RELATED"/>
    <property type="match status" value="1"/>
</dbReference>
<keyword evidence="1" id="KW-0678">Repressor</keyword>
<dbReference type="InterPro" id="IPR000843">
    <property type="entry name" value="HTH_LacI"/>
</dbReference>
<accession>A0A0U2U377</accession>
<dbReference type="PANTHER" id="PTHR30146">
    <property type="entry name" value="LACI-RELATED TRANSCRIPTIONAL REPRESSOR"/>
    <property type="match status" value="1"/>
</dbReference>
<dbReference type="GO" id="GO:0000976">
    <property type="term" value="F:transcription cis-regulatory region binding"/>
    <property type="evidence" value="ECO:0007669"/>
    <property type="project" value="TreeGrafter"/>
</dbReference>
<keyword evidence="3" id="KW-0238">DNA-binding</keyword>
<name>A0A0U2U377_9BACL</name>
<dbReference type="Proteomes" id="UP000061660">
    <property type="component" value="Chromosome"/>
</dbReference>
<keyword evidence="2" id="KW-0805">Transcription regulation</keyword>
<evidence type="ECO:0000256" key="1">
    <source>
        <dbReference type="ARBA" id="ARBA00022491"/>
    </source>
</evidence>
<dbReference type="EMBL" id="CP013652">
    <property type="protein sequence ID" value="ALS20776.1"/>
    <property type="molecule type" value="Genomic_DNA"/>
</dbReference>
<evidence type="ECO:0000256" key="2">
    <source>
        <dbReference type="ARBA" id="ARBA00023015"/>
    </source>
</evidence>
<evidence type="ECO:0000313" key="6">
    <source>
        <dbReference type="Proteomes" id="UP000061660"/>
    </source>
</evidence>
<evidence type="ECO:0000313" key="5">
    <source>
        <dbReference type="EMBL" id="ALS20776.1"/>
    </source>
</evidence>
<dbReference type="KEGG" id="pnp:IJ22_03870"/>
<proteinExistence type="predicted"/>
<reference evidence="6" key="1">
    <citation type="submission" date="2015-12" db="EMBL/GenBank/DDBJ databases">
        <title>Complete genome sequences of two moderately thermophilic Paenibacillus species.</title>
        <authorList>
            <person name="Butler R.III."/>
            <person name="Wang J."/>
            <person name="Stark B.C."/>
            <person name="Pombert J.-F."/>
        </authorList>
    </citation>
    <scope>NUCLEOTIDE SEQUENCE [LARGE SCALE GENOMIC DNA]</scope>
    <source>
        <strain evidence="6">32O-Y</strain>
    </source>
</reference>
<dbReference type="PATRIC" id="fig|162209.4.peg.406"/>
<dbReference type="AlphaFoldDB" id="A0A0U2U377"/>
<dbReference type="PROSITE" id="PS00356">
    <property type="entry name" value="HTH_LACI_1"/>
    <property type="match status" value="1"/>
</dbReference>
<dbReference type="SUPFAM" id="SSF53822">
    <property type="entry name" value="Periplasmic binding protein-like I"/>
    <property type="match status" value="1"/>
</dbReference>
<organism evidence="5 6">
    <name type="scientific">Paenibacillus naphthalenovorans</name>
    <dbReference type="NCBI Taxonomy" id="162209"/>
    <lineage>
        <taxon>Bacteria</taxon>
        <taxon>Bacillati</taxon>
        <taxon>Bacillota</taxon>
        <taxon>Bacilli</taxon>
        <taxon>Bacillales</taxon>
        <taxon>Paenibacillaceae</taxon>
        <taxon>Paenibacillus</taxon>
    </lineage>
</organism>
<dbReference type="PROSITE" id="PS50932">
    <property type="entry name" value="HTH_LACI_2"/>
    <property type="match status" value="1"/>
</dbReference>
<dbReference type="CDD" id="cd06267">
    <property type="entry name" value="PBP1_LacI_sugar_binding-like"/>
    <property type="match status" value="1"/>
</dbReference>
<dbReference type="InterPro" id="IPR001761">
    <property type="entry name" value="Peripla_BP/Lac1_sug-bd_dom"/>
</dbReference>
<dbReference type="Pfam" id="PF00532">
    <property type="entry name" value="Peripla_BP_1"/>
    <property type="match status" value="1"/>
</dbReference>
<dbReference type="Gene3D" id="1.10.260.40">
    <property type="entry name" value="lambda repressor-like DNA-binding domains"/>
    <property type="match status" value="1"/>
</dbReference>
<dbReference type="OrthoDB" id="9796186at2"/>
<dbReference type="Pfam" id="PF00356">
    <property type="entry name" value="LacI"/>
    <property type="match status" value="1"/>
</dbReference>
<keyword evidence="4" id="KW-0804">Transcription</keyword>